<feature type="disulfide bond" description="Interchain" evidence="11">
    <location>
        <position position="86"/>
    </location>
</feature>
<dbReference type="Gene3D" id="3.90.1530.10">
    <property type="entry name" value="Conserved hypothetical protein from pyrococcus furiosus pfu- 392566-001, ParB domain"/>
    <property type="match status" value="1"/>
</dbReference>
<dbReference type="Pfam" id="PF02195">
    <property type="entry name" value="ParB_N"/>
    <property type="match status" value="1"/>
</dbReference>
<evidence type="ECO:0000256" key="8">
    <source>
        <dbReference type="ARBA" id="ARBA00047514"/>
    </source>
</evidence>
<dbReference type="GO" id="GO:0034599">
    <property type="term" value="P:cellular response to oxidative stress"/>
    <property type="evidence" value="ECO:0007669"/>
    <property type="project" value="TreeGrafter"/>
</dbReference>
<gene>
    <name evidence="13" type="ORF">PCON_08469</name>
</gene>
<evidence type="ECO:0000313" key="13">
    <source>
        <dbReference type="EMBL" id="CCX08876.1"/>
    </source>
</evidence>
<evidence type="ECO:0000256" key="11">
    <source>
        <dbReference type="PIRSR" id="PIRSR017267-2"/>
    </source>
</evidence>
<keyword evidence="6 9" id="KW-0560">Oxidoreductase</keyword>
<dbReference type="PANTHER" id="PTHR21348:SF2">
    <property type="entry name" value="SULFIREDOXIN-1"/>
    <property type="match status" value="1"/>
</dbReference>
<proteinExistence type="inferred from homology"/>
<sequence>MLAGSIQSRAVKQQSLPLSSLLRPIPPVLDHRKIDSMVQTLQGATPDFIPTPAPESITPGHLPPVDVLHYHSEKDGKDFYFVFGGCHRMQAYEKAGVQMVDCKVLKVTRGMLKVYLGGSVDALVGEE</sequence>
<dbReference type="GO" id="GO:0005524">
    <property type="term" value="F:ATP binding"/>
    <property type="evidence" value="ECO:0007669"/>
    <property type="project" value="UniProtKB-KW"/>
</dbReference>
<reference evidence="13 14" key="1">
    <citation type="journal article" date="2013" name="PLoS Genet.">
        <title>The genome and development-dependent transcriptomes of Pyronema confluens: a window into fungal evolution.</title>
        <authorList>
            <person name="Traeger S."/>
            <person name="Altegoer F."/>
            <person name="Freitag M."/>
            <person name="Gabaldon T."/>
            <person name="Kempken F."/>
            <person name="Kumar A."/>
            <person name="Marcet-Houben M."/>
            <person name="Poggeler S."/>
            <person name="Stajich J.E."/>
            <person name="Nowrousian M."/>
        </authorList>
    </citation>
    <scope>NUCLEOTIDE SEQUENCE [LARGE SCALE GENOMIC DNA]</scope>
    <source>
        <strain evidence="14">CBS 100304</strain>
        <tissue evidence="13">Vegetative mycelium</tissue>
    </source>
</reference>
<accession>U4L203</accession>
<dbReference type="InterPro" id="IPR016692">
    <property type="entry name" value="Sulfiredoxin"/>
</dbReference>
<evidence type="ECO:0000256" key="2">
    <source>
        <dbReference type="ARBA" id="ARBA00013055"/>
    </source>
</evidence>
<comment type="similarity">
    <text evidence="1 9">Belongs to the sulfiredoxin family.</text>
</comment>
<dbReference type="SUPFAM" id="SSF110849">
    <property type="entry name" value="ParB/Sulfiredoxin"/>
    <property type="match status" value="1"/>
</dbReference>
<evidence type="ECO:0000256" key="1">
    <source>
        <dbReference type="ARBA" id="ARBA00009609"/>
    </source>
</evidence>
<evidence type="ECO:0000256" key="7">
    <source>
        <dbReference type="ARBA" id="ARBA00023157"/>
    </source>
</evidence>
<dbReference type="Proteomes" id="UP000018144">
    <property type="component" value="Unassembled WGS sequence"/>
</dbReference>
<evidence type="ECO:0000256" key="10">
    <source>
        <dbReference type="PIRSR" id="PIRSR017267-1"/>
    </source>
</evidence>
<dbReference type="AlphaFoldDB" id="U4L203"/>
<evidence type="ECO:0000256" key="4">
    <source>
        <dbReference type="ARBA" id="ARBA00022840"/>
    </source>
</evidence>
<evidence type="ECO:0000259" key="12">
    <source>
        <dbReference type="Pfam" id="PF02195"/>
    </source>
</evidence>
<dbReference type="GO" id="GO:0005737">
    <property type="term" value="C:cytoplasm"/>
    <property type="evidence" value="ECO:0007669"/>
    <property type="project" value="TreeGrafter"/>
</dbReference>
<evidence type="ECO:0000256" key="6">
    <source>
        <dbReference type="ARBA" id="ARBA00023002"/>
    </source>
</evidence>
<dbReference type="STRING" id="1076935.U4L203"/>
<dbReference type="InterPro" id="IPR036086">
    <property type="entry name" value="ParB/Sulfiredoxin_sf"/>
</dbReference>
<dbReference type="OrthoDB" id="10023328at2759"/>
<dbReference type="PANTHER" id="PTHR21348">
    <property type="match status" value="1"/>
</dbReference>
<evidence type="ECO:0000256" key="3">
    <source>
        <dbReference type="ARBA" id="ARBA00022741"/>
    </source>
</evidence>
<name>U4L203_PYROM</name>
<feature type="domain" description="ParB-like N-terminal" evidence="12">
    <location>
        <begin position="14"/>
        <end position="117"/>
    </location>
</feature>
<comment type="catalytic activity">
    <reaction evidence="8 9">
        <text>S-hydroxy-S-oxy-L-cysteinyl-[peroxiredoxin] + [protein]-dithiol + ATP = S-hydroxy-L-cysteinyl-[peroxiredoxin] + [protein]-disulfide + ADP + phosphate</text>
        <dbReference type="Rhea" id="RHEA:17545"/>
        <dbReference type="Rhea" id="RHEA-COMP:10593"/>
        <dbReference type="Rhea" id="RHEA-COMP:10594"/>
        <dbReference type="Rhea" id="RHEA-COMP:13681"/>
        <dbReference type="Rhea" id="RHEA-COMP:17976"/>
        <dbReference type="ChEBI" id="CHEBI:29950"/>
        <dbReference type="ChEBI" id="CHEBI:30616"/>
        <dbReference type="ChEBI" id="CHEBI:43474"/>
        <dbReference type="ChEBI" id="CHEBI:50058"/>
        <dbReference type="ChEBI" id="CHEBI:61973"/>
        <dbReference type="ChEBI" id="CHEBI:61974"/>
        <dbReference type="ChEBI" id="CHEBI:456216"/>
        <dbReference type="EC" id="1.8.98.2"/>
    </reaction>
</comment>
<dbReference type="EC" id="1.8.98.2" evidence="2 9"/>
<evidence type="ECO:0000256" key="9">
    <source>
        <dbReference type="PIRNR" id="PIRNR017267"/>
    </source>
</evidence>
<dbReference type="CDD" id="cd16395">
    <property type="entry name" value="Srx"/>
    <property type="match status" value="1"/>
</dbReference>
<keyword evidence="7 11" id="KW-1015">Disulfide bond</keyword>
<dbReference type="OMA" id="SQIRRPI"/>
<feature type="binding site" evidence="10">
    <location>
        <begin position="85"/>
        <end position="88"/>
    </location>
    <ligand>
        <name>ATP</name>
        <dbReference type="ChEBI" id="CHEBI:30616"/>
    </ligand>
</feature>
<protein>
    <recommendedName>
        <fullName evidence="2 9">Sulfiredoxin</fullName>
        <ecNumber evidence="2 9">1.8.98.2</ecNumber>
    </recommendedName>
</protein>
<evidence type="ECO:0000256" key="5">
    <source>
        <dbReference type="ARBA" id="ARBA00022862"/>
    </source>
</evidence>
<dbReference type="EMBL" id="HF935434">
    <property type="protein sequence ID" value="CCX08876.1"/>
    <property type="molecule type" value="Genomic_DNA"/>
</dbReference>
<keyword evidence="3 9" id="KW-0547">Nucleotide-binding</keyword>
<organism evidence="13 14">
    <name type="scientific">Pyronema omphalodes (strain CBS 100304)</name>
    <name type="common">Pyronema confluens</name>
    <dbReference type="NCBI Taxonomy" id="1076935"/>
    <lineage>
        <taxon>Eukaryota</taxon>
        <taxon>Fungi</taxon>
        <taxon>Dikarya</taxon>
        <taxon>Ascomycota</taxon>
        <taxon>Pezizomycotina</taxon>
        <taxon>Pezizomycetes</taxon>
        <taxon>Pezizales</taxon>
        <taxon>Pyronemataceae</taxon>
        <taxon>Pyronema</taxon>
    </lineage>
</organism>
<evidence type="ECO:0000313" key="14">
    <source>
        <dbReference type="Proteomes" id="UP000018144"/>
    </source>
</evidence>
<keyword evidence="4 9" id="KW-0067">ATP-binding</keyword>
<dbReference type="GO" id="GO:0032542">
    <property type="term" value="F:sulfiredoxin activity"/>
    <property type="evidence" value="ECO:0007669"/>
    <property type="project" value="UniProtKB-EC"/>
</dbReference>
<keyword evidence="14" id="KW-1185">Reference proteome</keyword>
<dbReference type="PIRSF" id="PIRSF017267">
    <property type="entry name" value="Sulfiredoxin"/>
    <property type="match status" value="1"/>
</dbReference>
<dbReference type="InterPro" id="IPR003115">
    <property type="entry name" value="ParB_N"/>
</dbReference>
<dbReference type="eggNOG" id="KOG3388">
    <property type="taxonomic scope" value="Eukaryota"/>
</dbReference>
<keyword evidence="5 9" id="KW-0049">Antioxidant</keyword>